<dbReference type="InterPro" id="IPR050662">
    <property type="entry name" value="Sec-metab_biosynth-thioest"/>
</dbReference>
<name>A0ABY6ZAI5_9BACL</name>
<evidence type="ECO:0000313" key="3">
    <source>
        <dbReference type="Proteomes" id="UP001164803"/>
    </source>
</evidence>
<evidence type="ECO:0000313" key="2">
    <source>
        <dbReference type="EMBL" id="WAH39110.1"/>
    </source>
</evidence>
<evidence type="ECO:0000259" key="1">
    <source>
        <dbReference type="SMART" id="SM00849"/>
    </source>
</evidence>
<dbReference type="Pfam" id="PF00753">
    <property type="entry name" value="Lactamase_B"/>
    <property type="match status" value="1"/>
</dbReference>
<sequence>MSTPFPEGSVNAYLLLGNPVTLIDTGIWQEESVRQLQQDLLRVGITWQDIEQVVVTHMHMDHAGGVTAIQREVDVPVFVHRGARCTLEGGLLEFQRTESYFQQFFLECGAEGKVTRNHKYREEKWKGVHYVDDGDTIRAGGREYTVVYAPGHSQTDICLWHRESGDAFVGDHLLKEISANAFMEPPSPQENDRPKALLQYRASMLRTQQLPWKTIYPGHGRPYVGHEALIEQRFVEHEERCLAILQHLQDGKQTVYEISTTMFPWLQGGAVFLGLSEILGHLDLLVEQSRATVATENGVLVFRSA</sequence>
<dbReference type="RefSeq" id="WP_268046767.1">
    <property type="nucleotide sequence ID" value="NZ_CP104064.1"/>
</dbReference>
<dbReference type="PANTHER" id="PTHR23131">
    <property type="entry name" value="ENDORIBONUCLEASE LACTB2"/>
    <property type="match status" value="1"/>
</dbReference>
<dbReference type="Proteomes" id="UP001164803">
    <property type="component" value="Chromosome"/>
</dbReference>
<dbReference type="SUPFAM" id="SSF56281">
    <property type="entry name" value="Metallo-hydrolase/oxidoreductase"/>
    <property type="match status" value="1"/>
</dbReference>
<proteinExistence type="predicted"/>
<dbReference type="Gene3D" id="3.60.15.10">
    <property type="entry name" value="Ribonuclease Z/Hydroxyacylglutathione hydrolase-like"/>
    <property type="match status" value="1"/>
</dbReference>
<protein>
    <submittedName>
        <fullName evidence="2">MBL fold metallo-hydrolase</fullName>
    </submittedName>
</protein>
<keyword evidence="3" id="KW-1185">Reference proteome</keyword>
<reference evidence="2" key="1">
    <citation type="submission" date="2022-08" db="EMBL/GenBank/DDBJ databases">
        <title>Alicyclobacillus dauci DSM2870, complete genome.</title>
        <authorList>
            <person name="Wang Q."/>
            <person name="Cai R."/>
            <person name="Wang Z."/>
        </authorList>
    </citation>
    <scope>NUCLEOTIDE SEQUENCE</scope>
    <source>
        <strain evidence="2">DSM 28700</strain>
    </source>
</reference>
<dbReference type="PANTHER" id="PTHR23131:SF4">
    <property type="entry name" value="METALLO-BETA-LACTAMASE SUPERFAMILY POTEIN"/>
    <property type="match status" value="1"/>
</dbReference>
<dbReference type="SMART" id="SM00849">
    <property type="entry name" value="Lactamase_B"/>
    <property type="match status" value="1"/>
</dbReference>
<feature type="domain" description="Metallo-beta-lactamase" evidence="1">
    <location>
        <begin position="9"/>
        <end position="219"/>
    </location>
</feature>
<dbReference type="EMBL" id="CP104064">
    <property type="protein sequence ID" value="WAH39110.1"/>
    <property type="molecule type" value="Genomic_DNA"/>
</dbReference>
<accession>A0ABY6ZAI5</accession>
<dbReference type="InterPro" id="IPR036866">
    <property type="entry name" value="RibonucZ/Hydroxyglut_hydro"/>
</dbReference>
<gene>
    <name evidence="2" type="ORF">NZD86_02770</name>
</gene>
<organism evidence="2 3">
    <name type="scientific">Alicyclobacillus dauci</name>
    <dbReference type="NCBI Taxonomy" id="1475485"/>
    <lineage>
        <taxon>Bacteria</taxon>
        <taxon>Bacillati</taxon>
        <taxon>Bacillota</taxon>
        <taxon>Bacilli</taxon>
        <taxon>Bacillales</taxon>
        <taxon>Alicyclobacillaceae</taxon>
        <taxon>Alicyclobacillus</taxon>
    </lineage>
</organism>
<dbReference type="InterPro" id="IPR001279">
    <property type="entry name" value="Metallo-B-lactamas"/>
</dbReference>